<protein>
    <submittedName>
        <fullName evidence="2">Uncharacterized protein</fullName>
    </submittedName>
</protein>
<dbReference type="Gramene" id="CDF36271">
    <property type="protein sequence ID" value="CDF36271"/>
    <property type="gene ID" value="CHC_T00004636001"/>
</dbReference>
<dbReference type="AlphaFoldDB" id="R7QFP2"/>
<proteinExistence type="predicted"/>
<organism evidence="2 3">
    <name type="scientific">Chondrus crispus</name>
    <name type="common">Carrageen Irish moss</name>
    <name type="synonym">Polymorpha crispa</name>
    <dbReference type="NCBI Taxonomy" id="2769"/>
    <lineage>
        <taxon>Eukaryota</taxon>
        <taxon>Rhodophyta</taxon>
        <taxon>Florideophyceae</taxon>
        <taxon>Rhodymeniophycidae</taxon>
        <taxon>Gigartinales</taxon>
        <taxon>Gigartinaceae</taxon>
        <taxon>Chondrus</taxon>
    </lineage>
</organism>
<dbReference type="GeneID" id="17323807"/>
<dbReference type="RefSeq" id="XP_005716090.1">
    <property type="nucleotide sequence ID" value="XM_005716033.1"/>
</dbReference>
<evidence type="ECO:0000256" key="1">
    <source>
        <dbReference type="SAM" id="MobiDB-lite"/>
    </source>
</evidence>
<evidence type="ECO:0000313" key="3">
    <source>
        <dbReference type="Proteomes" id="UP000012073"/>
    </source>
</evidence>
<keyword evidence="3" id="KW-1185">Reference proteome</keyword>
<dbReference type="Proteomes" id="UP000012073">
    <property type="component" value="Unassembled WGS sequence"/>
</dbReference>
<sequence length="37" mass="4111">MESRAAMAKWRRNADASARQSNHCTSMSGAKPLGYLR</sequence>
<accession>R7QFP2</accession>
<dbReference type="EMBL" id="HG001769">
    <property type="protein sequence ID" value="CDF36271.1"/>
    <property type="molecule type" value="Genomic_DNA"/>
</dbReference>
<name>R7QFP2_CHOCR</name>
<feature type="region of interest" description="Disordered" evidence="1">
    <location>
        <begin position="1"/>
        <end position="37"/>
    </location>
</feature>
<gene>
    <name evidence="2" type="ORF">CHC_T00004636001</name>
</gene>
<feature type="compositionally biased region" description="Polar residues" evidence="1">
    <location>
        <begin position="18"/>
        <end position="28"/>
    </location>
</feature>
<dbReference type="KEGG" id="ccp:CHC_T00004636001"/>
<reference evidence="3" key="1">
    <citation type="journal article" date="2013" name="Proc. Natl. Acad. Sci. U.S.A.">
        <title>Genome structure and metabolic features in the red seaweed Chondrus crispus shed light on evolution of the Archaeplastida.</title>
        <authorList>
            <person name="Collen J."/>
            <person name="Porcel B."/>
            <person name="Carre W."/>
            <person name="Ball S.G."/>
            <person name="Chaparro C."/>
            <person name="Tonon T."/>
            <person name="Barbeyron T."/>
            <person name="Michel G."/>
            <person name="Noel B."/>
            <person name="Valentin K."/>
            <person name="Elias M."/>
            <person name="Artiguenave F."/>
            <person name="Arun A."/>
            <person name="Aury J.M."/>
            <person name="Barbosa-Neto J.F."/>
            <person name="Bothwell J.H."/>
            <person name="Bouget F.Y."/>
            <person name="Brillet L."/>
            <person name="Cabello-Hurtado F."/>
            <person name="Capella-Gutierrez S."/>
            <person name="Charrier B."/>
            <person name="Cladiere L."/>
            <person name="Cock J.M."/>
            <person name="Coelho S.M."/>
            <person name="Colleoni C."/>
            <person name="Czjzek M."/>
            <person name="Da Silva C."/>
            <person name="Delage L."/>
            <person name="Denoeud F."/>
            <person name="Deschamps P."/>
            <person name="Dittami S.M."/>
            <person name="Gabaldon T."/>
            <person name="Gachon C.M."/>
            <person name="Groisillier A."/>
            <person name="Herve C."/>
            <person name="Jabbari K."/>
            <person name="Katinka M."/>
            <person name="Kloareg B."/>
            <person name="Kowalczyk N."/>
            <person name="Labadie K."/>
            <person name="Leblanc C."/>
            <person name="Lopez P.J."/>
            <person name="McLachlan D.H."/>
            <person name="Meslet-Cladiere L."/>
            <person name="Moustafa A."/>
            <person name="Nehr Z."/>
            <person name="Nyvall Collen P."/>
            <person name="Panaud O."/>
            <person name="Partensky F."/>
            <person name="Poulain J."/>
            <person name="Rensing S.A."/>
            <person name="Rousvoal S."/>
            <person name="Samson G."/>
            <person name="Symeonidi A."/>
            <person name="Weissenbach J."/>
            <person name="Zambounis A."/>
            <person name="Wincker P."/>
            <person name="Boyen C."/>
        </authorList>
    </citation>
    <scope>NUCLEOTIDE SEQUENCE [LARGE SCALE GENOMIC DNA]</scope>
    <source>
        <strain evidence="3">cv. Stackhouse</strain>
    </source>
</reference>
<evidence type="ECO:0000313" key="2">
    <source>
        <dbReference type="EMBL" id="CDF36271.1"/>
    </source>
</evidence>